<organism evidence="1 2">
    <name type="scientific">Streptomyces machairae</name>
    <dbReference type="NCBI Taxonomy" id="3134109"/>
    <lineage>
        <taxon>Bacteria</taxon>
        <taxon>Bacillati</taxon>
        <taxon>Actinomycetota</taxon>
        <taxon>Actinomycetes</taxon>
        <taxon>Kitasatosporales</taxon>
        <taxon>Streptomycetaceae</taxon>
        <taxon>Streptomyces</taxon>
    </lineage>
</organism>
<evidence type="ECO:0000313" key="1">
    <source>
        <dbReference type="EMBL" id="MEJ8673035.1"/>
    </source>
</evidence>
<proteinExistence type="predicted"/>
<keyword evidence="2" id="KW-1185">Reference proteome</keyword>
<reference evidence="1 2" key="1">
    <citation type="submission" date="2024-03" db="EMBL/GenBank/DDBJ databases">
        <title>Novel Streptomyces species of biotechnological and ecological value are a feature of Machair soil.</title>
        <authorList>
            <person name="Prole J.R."/>
            <person name="Goodfellow M."/>
            <person name="Allenby N."/>
            <person name="Ward A.C."/>
        </authorList>
    </citation>
    <scope>NUCLEOTIDE SEQUENCE [LARGE SCALE GENOMIC DNA]</scope>
    <source>
        <strain evidence="1 2">MS1.AVA.1</strain>
    </source>
</reference>
<accession>A0ABU8UVU2</accession>
<gene>
    <name evidence="1" type="ORF">WKI71_45495</name>
</gene>
<name>A0ABU8UVU2_9ACTN</name>
<dbReference type="Proteomes" id="UP001376459">
    <property type="component" value="Unassembled WGS sequence"/>
</dbReference>
<dbReference type="EMBL" id="JBBKAK010000002">
    <property type="protein sequence ID" value="MEJ8673035.1"/>
    <property type="molecule type" value="Genomic_DNA"/>
</dbReference>
<comment type="caution">
    <text evidence="1">The sequence shown here is derived from an EMBL/GenBank/DDBJ whole genome shotgun (WGS) entry which is preliminary data.</text>
</comment>
<protein>
    <submittedName>
        <fullName evidence="1">Uncharacterized protein</fullName>
    </submittedName>
</protein>
<evidence type="ECO:0000313" key="2">
    <source>
        <dbReference type="Proteomes" id="UP001376459"/>
    </source>
</evidence>
<sequence>MAAQVLDLLVGAEGRGGGVAGEVARVDQDHGVGDALWREAVLGEEFTQGQDVGGGLGERCGGLDGVGLSVDDGEGFDLYDIEDALALESDDVGLEVGLVAGDSQTQYGVVEQGAGIRPAVCCSADAGAGVDATQPQRGLVVIAADAVDVLVGHLRHAQAQGLAEQGHQRGSALGGDPAFEGEAVVEGELGFSQRPREAQMGGEGVFVDTGRIQQGAAVAARIGGQRCQGACIVRDGRSGSA</sequence>